<dbReference type="InterPro" id="IPR036942">
    <property type="entry name" value="Beta-barrel_TonB_sf"/>
</dbReference>
<feature type="domain" description="Outer membrane protein beta-barrel" evidence="5">
    <location>
        <begin position="378"/>
        <end position="779"/>
    </location>
</feature>
<keyword evidence="2" id="KW-0472">Membrane</keyword>
<organism evidence="6 7">
    <name type="scientific">Winogradskyella pelagia</name>
    <dbReference type="NCBI Taxonomy" id="2819984"/>
    <lineage>
        <taxon>Bacteria</taxon>
        <taxon>Pseudomonadati</taxon>
        <taxon>Bacteroidota</taxon>
        <taxon>Flavobacteriia</taxon>
        <taxon>Flavobacteriales</taxon>
        <taxon>Flavobacteriaceae</taxon>
        <taxon>Winogradskyella</taxon>
    </lineage>
</organism>
<dbReference type="Gene3D" id="2.60.40.1120">
    <property type="entry name" value="Carboxypeptidase-like, regulatory domain"/>
    <property type="match status" value="1"/>
</dbReference>
<sequence length="805" mass="91539">MKVLIRIALCVLFFLTSFLVNAQELSITGKVVDANGNSIEFANVVLFESNSEIFLKGTSTDEKGIFSLENLSQNTYTLKISYIGFQSFEQIIVLNGNLDLKTIELEQGAESLDQVDIIATKPTITRKPDRLVFNIENTALTQGSTLGVLKNTPGVIVSEGGIAIKSAQAAVYINNKRVQLSTEELIQLLDSAPANSIKSVEVITNPPASYDADSGSVINIVMSRNLIAGYRGSVFSAFTQGVFPRYNFNTSHFFKNESINFNVNYNYNNQKINQINDEQIDYLDSSLQIDEVWTSNINRNTWSETHNLNLNFDYFITDSSTLSLTSTGLYMPYFKYRINNNTNINDASGLFQSRFTANNLSRDDKYNIGTDLSYTSTFENGSDLLINAHYTTYNYQRDQDVLSNFFDGNNSFVNSSIFNTLANQETDIFTAKLDYNLPLSETSSMATGLKFANVLTDSDITKTDFINGQPVIDINNSDAFKYDEKVFAAYVDYSQSWEKWDLNIGLRVEQTNIEGESVSLSQTNTQDYFNWFPTVSLSHQISDEVRIYGNYKRSIERPNFRNLNPFTFFINQNNVAVGNPNLRPTYIDHITLGTNFLEYFTVEAYYMTYDGNILELPLQNNTTNVLAYTPANLDNMVDFGFDFIVDYMITSRWYFYGVTSFYNITQEDVLPQGPVSLDRWSNLTILQNNLRLLKDNSLLVGFNLTYTNTYLQNLALIDTRWITGLTISKSIFNKKGTISLAVEDLFNEQDFLQRNRYLDQSSTVFSDYDNRFIKVGFRYNFGNTKLSTNERGSSAEERDRIKDLN</sequence>
<evidence type="ECO:0000256" key="2">
    <source>
        <dbReference type="ARBA" id="ARBA00023136"/>
    </source>
</evidence>
<comment type="subcellular location">
    <subcellularLocation>
        <location evidence="1">Cell outer membrane</location>
    </subcellularLocation>
</comment>
<proteinExistence type="predicted"/>
<dbReference type="Gene3D" id="2.40.170.20">
    <property type="entry name" value="TonB-dependent receptor, beta-barrel domain"/>
    <property type="match status" value="1"/>
</dbReference>
<dbReference type="RefSeq" id="WP_208152053.1">
    <property type="nucleotide sequence ID" value="NZ_JAGEVF010000001.1"/>
</dbReference>
<evidence type="ECO:0000313" key="6">
    <source>
        <dbReference type="EMBL" id="MBO3115278.1"/>
    </source>
</evidence>
<evidence type="ECO:0000256" key="1">
    <source>
        <dbReference type="ARBA" id="ARBA00004442"/>
    </source>
</evidence>
<dbReference type="Proteomes" id="UP000676776">
    <property type="component" value="Unassembled WGS sequence"/>
</dbReference>
<evidence type="ECO:0000256" key="3">
    <source>
        <dbReference type="ARBA" id="ARBA00023237"/>
    </source>
</evidence>
<protein>
    <submittedName>
        <fullName evidence="6">TonB-dependent receptor</fullName>
    </submittedName>
</protein>
<dbReference type="InterPro" id="IPR041700">
    <property type="entry name" value="OMP_b-brl_3"/>
</dbReference>
<gene>
    <name evidence="6" type="ORF">J4050_00875</name>
</gene>
<dbReference type="SUPFAM" id="SSF56935">
    <property type="entry name" value="Porins"/>
    <property type="match status" value="1"/>
</dbReference>
<comment type="caution">
    <text evidence="6">The sequence shown here is derived from an EMBL/GenBank/DDBJ whole genome shotgun (WGS) entry which is preliminary data.</text>
</comment>
<feature type="chain" id="PRO_5047292440" evidence="4">
    <location>
        <begin position="23"/>
        <end position="805"/>
    </location>
</feature>
<keyword evidence="3" id="KW-0998">Cell outer membrane</keyword>
<dbReference type="Pfam" id="PF14905">
    <property type="entry name" value="OMP_b-brl_3"/>
    <property type="match status" value="1"/>
</dbReference>
<dbReference type="PANTHER" id="PTHR40980:SF4">
    <property type="entry name" value="TONB-DEPENDENT RECEPTOR-LIKE BETA-BARREL DOMAIN-CONTAINING PROTEIN"/>
    <property type="match status" value="1"/>
</dbReference>
<dbReference type="PANTHER" id="PTHR40980">
    <property type="entry name" value="PLUG DOMAIN-CONTAINING PROTEIN"/>
    <property type="match status" value="1"/>
</dbReference>
<accession>A0ABS3SXR5</accession>
<evidence type="ECO:0000313" key="7">
    <source>
        <dbReference type="Proteomes" id="UP000676776"/>
    </source>
</evidence>
<dbReference type="SUPFAM" id="SSF49464">
    <property type="entry name" value="Carboxypeptidase regulatory domain-like"/>
    <property type="match status" value="1"/>
</dbReference>
<name>A0ABS3SXR5_9FLAO</name>
<dbReference type="Pfam" id="PF13715">
    <property type="entry name" value="CarbopepD_reg_2"/>
    <property type="match status" value="1"/>
</dbReference>
<evidence type="ECO:0000256" key="4">
    <source>
        <dbReference type="SAM" id="SignalP"/>
    </source>
</evidence>
<keyword evidence="7" id="KW-1185">Reference proteome</keyword>
<reference evidence="6 7" key="1">
    <citation type="submission" date="2021-03" db="EMBL/GenBank/DDBJ databases">
        <title>Winogradskyella sp. nov., isolated from costal sediment.</title>
        <authorList>
            <person name="Gao C."/>
        </authorList>
    </citation>
    <scope>NUCLEOTIDE SEQUENCE [LARGE SCALE GENOMIC DNA]</scope>
    <source>
        <strain evidence="6 7">DF17</strain>
    </source>
</reference>
<keyword evidence="6" id="KW-0675">Receptor</keyword>
<keyword evidence="4" id="KW-0732">Signal</keyword>
<feature type="signal peptide" evidence="4">
    <location>
        <begin position="1"/>
        <end position="22"/>
    </location>
</feature>
<dbReference type="InterPro" id="IPR008969">
    <property type="entry name" value="CarboxyPept-like_regulatory"/>
</dbReference>
<evidence type="ECO:0000259" key="5">
    <source>
        <dbReference type="Pfam" id="PF14905"/>
    </source>
</evidence>
<dbReference type="EMBL" id="JAGEVF010000001">
    <property type="protein sequence ID" value="MBO3115278.1"/>
    <property type="molecule type" value="Genomic_DNA"/>
</dbReference>